<dbReference type="Pfam" id="PF01679">
    <property type="entry name" value="Pmp3"/>
    <property type="match status" value="1"/>
</dbReference>
<accession>A0ABU6PNE6</accession>
<protein>
    <submittedName>
        <fullName evidence="7">YqaE/Pmp3 family membrane protein</fullName>
    </submittedName>
</protein>
<keyword evidence="5 6" id="KW-0472">Membrane</keyword>
<comment type="similarity">
    <text evidence="2">Belongs to the UPF0057 (PMP3) family.</text>
</comment>
<dbReference type="Proteomes" id="UP001343257">
    <property type="component" value="Unassembled WGS sequence"/>
</dbReference>
<keyword evidence="3 6" id="KW-0812">Transmembrane</keyword>
<organism evidence="7 8">
    <name type="scientific">Paenibacillus chibensis</name>
    <dbReference type="NCBI Taxonomy" id="59846"/>
    <lineage>
        <taxon>Bacteria</taxon>
        <taxon>Bacillati</taxon>
        <taxon>Bacillota</taxon>
        <taxon>Bacilli</taxon>
        <taxon>Bacillales</taxon>
        <taxon>Paenibacillaceae</taxon>
        <taxon>Paenibacillus</taxon>
    </lineage>
</organism>
<name>A0ABU6PNE6_9BACL</name>
<evidence type="ECO:0000256" key="5">
    <source>
        <dbReference type="ARBA" id="ARBA00023136"/>
    </source>
</evidence>
<dbReference type="PROSITE" id="PS01309">
    <property type="entry name" value="UPF0057"/>
    <property type="match status" value="1"/>
</dbReference>
<keyword evidence="8" id="KW-1185">Reference proteome</keyword>
<keyword evidence="4 6" id="KW-1133">Transmembrane helix</keyword>
<reference evidence="7 8" key="1">
    <citation type="submission" date="2023-03" db="EMBL/GenBank/DDBJ databases">
        <title>Bacillus Genome Sequencing.</title>
        <authorList>
            <person name="Dunlap C."/>
        </authorList>
    </citation>
    <scope>NUCLEOTIDE SEQUENCE [LARGE SCALE GENOMIC DNA]</scope>
    <source>
        <strain evidence="7 8">NRS-52</strain>
    </source>
</reference>
<evidence type="ECO:0000313" key="8">
    <source>
        <dbReference type="Proteomes" id="UP001343257"/>
    </source>
</evidence>
<sequence length="69" mass="7652">MRYLLALILPPIAVLLCGKPIQALLNLVLCCLFVIPGIIHALMVVSSHKADKRNNKLIEAIERNNQAIH</sequence>
<comment type="subcellular location">
    <subcellularLocation>
        <location evidence="1">Membrane</location>
    </subcellularLocation>
</comment>
<evidence type="ECO:0000256" key="6">
    <source>
        <dbReference type="SAM" id="Phobius"/>
    </source>
</evidence>
<evidence type="ECO:0000256" key="1">
    <source>
        <dbReference type="ARBA" id="ARBA00004370"/>
    </source>
</evidence>
<comment type="caution">
    <text evidence="7">The sequence shown here is derived from an EMBL/GenBank/DDBJ whole genome shotgun (WGS) entry which is preliminary data.</text>
</comment>
<proteinExistence type="inferred from homology"/>
<dbReference type="EMBL" id="JARTLD010000009">
    <property type="protein sequence ID" value="MED5016394.1"/>
    <property type="molecule type" value="Genomic_DNA"/>
</dbReference>
<evidence type="ECO:0000256" key="2">
    <source>
        <dbReference type="ARBA" id="ARBA00009530"/>
    </source>
</evidence>
<evidence type="ECO:0000256" key="4">
    <source>
        <dbReference type="ARBA" id="ARBA00022989"/>
    </source>
</evidence>
<gene>
    <name evidence="7" type="ORF">P9847_03615</name>
</gene>
<evidence type="ECO:0000313" key="7">
    <source>
        <dbReference type="EMBL" id="MED5016394.1"/>
    </source>
</evidence>
<evidence type="ECO:0000256" key="3">
    <source>
        <dbReference type="ARBA" id="ARBA00022692"/>
    </source>
</evidence>
<dbReference type="InterPro" id="IPR000612">
    <property type="entry name" value="PMP3"/>
</dbReference>
<feature type="transmembrane region" description="Helical" evidence="6">
    <location>
        <begin position="23"/>
        <end position="45"/>
    </location>
</feature>
<dbReference type="RefSeq" id="WP_328275451.1">
    <property type="nucleotide sequence ID" value="NZ_JARTLD010000009.1"/>
</dbReference>